<dbReference type="PANTHER" id="PTHR20275:SF0">
    <property type="entry name" value="NAD KINASE"/>
    <property type="match status" value="1"/>
</dbReference>
<sequence length="230" mass="25570">MKVLLFGQNAQNIKDLVEKSGLIIVDQSPDAVISYGGDGTLLSAERKYPGIPKLPIRDSQFCHKCLRHGDKKVLADLLAGKLKLNEYKKLHVSLGGKDFYALNDFVIRNQHPIHTIRFNVNGKFFIGDGIVIATPFGSTGYFKSITGESFDEGFGLAFNNTTEKQNPVYFKKNGNVKFQLVRGKANLSFDNNPDIFNIAESTEVSFDLSDKVAKIYESSLRCPNCQVIRG</sequence>
<dbReference type="EMBL" id="LBVC01000018">
    <property type="protein sequence ID" value="KKQ78535.1"/>
    <property type="molecule type" value="Genomic_DNA"/>
</dbReference>
<evidence type="ECO:0000313" key="2">
    <source>
        <dbReference type="Proteomes" id="UP000034324"/>
    </source>
</evidence>
<dbReference type="InterPro" id="IPR017437">
    <property type="entry name" value="ATP-NAD_kinase_PpnK-typ_C"/>
</dbReference>
<proteinExistence type="predicted"/>
<evidence type="ECO:0008006" key="3">
    <source>
        <dbReference type="Google" id="ProtNLM"/>
    </source>
</evidence>
<dbReference type="SUPFAM" id="SSF111331">
    <property type="entry name" value="NAD kinase/diacylglycerol kinase-like"/>
    <property type="match status" value="1"/>
</dbReference>
<dbReference type="GO" id="GO:0019674">
    <property type="term" value="P:NAD+ metabolic process"/>
    <property type="evidence" value="ECO:0007669"/>
    <property type="project" value="InterPro"/>
</dbReference>
<dbReference type="GO" id="GO:0006741">
    <property type="term" value="P:NADP+ biosynthetic process"/>
    <property type="evidence" value="ECO:0007669"/>
    <property type="project" value="TreeGrafter"/>
</dbReference>
<gene>
    <name evidence="1" type="ORF">US99_C0018G0013</name>
</gene>
<dbReference type="GO" id="GO:0003951">
    <property type="term" value="F:NAD+ kinase activity"/>
    <property type="evidence" value="ECO:0007669"/>
    <property type="project" value="InterPro"/>
</dbReference>
<organism evidence="1 2">
    <name type="scientific">Candidatus Daviesbacteria bacterium GW2011_GWF2_38_6</name>
    <dbReference type="NCBI Taxonomy" id="1618432"/>
    <lineage>
        <taxon>Bacteria</taxon>
        <taxon>Candidatus Daviesiibacteriota</taxon>
    </lineage>
</organism>
<name>A0A0G0KSL2_9BACT</name>
<evidence type="ECO:0000313" key="1">
    <source>
        <dbReference type="EMBL" id="KKQ78535.1"/>
    </source>
</evidence>
<reference evidence="1 2" key="1">
    <citation type="journal article" date="2015" name="Nature">
        <title>rRNA introns, odd ribosomes, and small enigmatic genomes across a large radiation of phyla.</title>
        <authorList>
            <person name="Brown C.T."/>
            <person name="Hug L.A."/>
            <person name="Thomas B.C."/>
            <person name="Sharon I."/>
            <person name="Castelle C.J."/>
            <person name="Singh A."/>
            <person name="Wilkins M.J."/>
            <person name="Williams K.H."/>
            <person name="Banfield J.F."/>
        </authorList>
    </citation>
    <scope>NUCLEOTIDE SEQUENCE [LARGE SCALE GENOMIC DNA]</scope>
</reference>
<dbReference type="Proteomes" id="UP000034324">
    <property type="component" value="Unassembled WGS sequence"/>
</dbReference>
<comment type="caution">
    <text evidence="1">The sequence shown here is derived from an EMBL/GenBank/DDBJ whole genome shotgun (WGS) entry which is preliminary data.</text>
</comment>
<dbReference type="Gene3D" id="2.60.200.30">
    <property type="entry name" value="Probable inorganic polyphosphate/atp-NAD kinase, domain 2"/>
    <property type="match status" value="1"/>
</dbReference>
<dbReference type="PANTHER" id="PTHR20275">
    <property type="entry name" value="NAD KINASE"/>
    <property type="match status" value="1"/>
</dbReference>
<accession>A0A0G0KSL2</accession>
<dbReference type="AlphaFoldDB" id="A0A0G0KSL2"/>
<protein>
    <recommendedName>
        <fullName evidence="3">Inorganic polyphosphate/ATP-NAD kinase</fullName>
    </recommendedName>
</protein>
<dbReference type="InterPro" id="IPR016064">
    <property type="entry name" value="NAD/diacylglycerol_kinase_sf"/>
</dbReference>